<evidence type="ECO:0000256" key="5">
    <source>
        <dbReference type="ARBA" id="ARBA00022792"/>
    </source>
</evidence>
<dbReference type="InterPro" id="IPR003422">
    <property type="entry name" value="Cyt_b-c1_6"/>
</dbReference>
<dbReference type="Gene3D" id="1.10.287.20">
    <property type="entry name" value="Ubiquinol-cytochrome C reductase hinge domain"/>
    <property type="match status" value="1"/>
</dbReference>
<keyword evidence="6" id="KW-0249">Electron transport</keyword>
<evidence type="ECO:0000256" key="3">
    <source>
        <dbReference type="ARBA" id="ARBA00022448"/>
    </source>
</evidence>
<keyword evidence="14" id="KW-1185">Reference proteome</keyword>
<dbReference type="InterPro" id="IPR036811">
    <property type="entry name" value="Ubol_cytC_Rdtase_hinge_dom_sf"/>
</dbReference>
<dbReference type="Proteomes" id="UP000653305">
    <property type="component" value="Unassembled WGS sequence"/>
</dbReference>
<keyword evidence="5" id="KW-0999">Mitochondrion inner membrane</keyword>
<proteinExistence type="inferred from homology"/>
<comment type="similarity">
    <text evidence="2">Belongs to the UQCRH/QCR6 family.</text>
</comment>
<keyword evidence="3" id="KW-0813">Transport</keyword>
<accession>A0A830CUG0</accession>
<evidence type="ECO:0000313" key="14">
    <source>
        <dbReference type="Proteomes" id="UP000653305"/>
    </source>
</evidence>
<organism evidence="13 14">
    <name type="scientific">Phtheirospermum japonicum</name>
    <dbReference type="NCBI Taxonomy" id="374723"/>
    <lineage>
        <taxon>Eukaryota</taxon>
        <taxon>Viridiplantae</taxon>
        <taxon>Streptophyta</taxon>
        <taxon>Embryophyta</taxon>
        <taxon>Tracheophyta</taxon>
        <taxon>Spermatophyta</taxon>
        <taxon>Magnoliopsida</taxon>
        <taxon>eudicotyledons</taxon>
        <taxon>Gunneridae</taxon>
        <taxon>Pentapetalae</taxon>
        <taxon>asterids</taxon>
        <taxon>lamiids</taxon>
        <taxon>Lamiales</taxon>
        <taxon>Orobanchaceae</taxon>
        <taxon>Orobanchaceae incertae sedis</taxon>
        <taxon>Phtheirospermum</taxon>
    </lineage>
</organism>
<protein>
    <recommendedName>
        <fullName evidence="11">Complex III subunit VI</fullName>
    </recommendedName>
    <alternativeName>
        <fullName evidence="10">Mitochondrial hinge protein</fullName>
    </alternativeName>
</protein>
<evidence type="ECO:0000256" key="11">
    <source>
        <dbReference type="ARBA" id="ARBA00076110"/>
    </source>
</evidence>
<evidence type="ECO:0000256" key="4">
    <source>
        <dbReference type="ARBA" id="ARBA00022660"/>
    </source>
</evidence>
<comment type="subcellular location">
    <subcellularLocation>
        <location evidence="1">Mitochondrion inner membrane</location>
        <topology evidence="1">Peripheral membrane protein</topology>
        <orientation evidence="1">Intermembrane side</orientation>
    </subcellularLocation>
</comment>
<dbReference type="OrthoDB" id="405848at2759"/>
<keyword evidence="7" id="KW-0496">Mitochondrion</keyword>
<evidence type="ECO:0000256" key="6">
    <source>
        <dbReference type="ARBA" id="ARBA00022982"/>
    </source>
</evidence>
<dbReference type="FunFam" id="1.10.287.20:FF:000001">
    <property type="entry name" value="Cytochrome b-c1 complex subunit 6"/>
    <property type="match status" value="1"/>
</dbReference>
<evidence type="ECO:0000256" key="2">
    <source>
        <dbReference type="ARBA" id="ARBA00006498"/>
    </source>
</evidence>
<evidence type="ECO:0000256" key="8">
    <source>
        <dbReference type="ARBA" id="ARBA00023136"/>
    </source>
</evidence>
<dbReference type="PANTHER" id="PTHR15336">
    <property type="entry name" value="UBIQUINOL-CYTOCHROME C REDUCTASE COMPLEX 7.8 KDA PROTEIN"/>
    <property type="match status" value="1"/>
</dbReference>
<dbReference type="PANTHER" id="PTHR15336:SF0">
    <property type="entry name" value="CYTOCHROME B-C1 COMPLEX SUBUNIT 6, MITOCHONDRIAL"/>
    <property type="match status" value="1"/>
</dbReference>
<evidence type="ECO:0000256" key="10">
    <source>
        <dbReference type="ARBA" id="ARBA00044364"/>
    </source>
</evidence>
<dbReference type="SUPFAM" id="SSF81531">
    <property type="entry name" value="Non-heme 11 kDa protein of cytochrome bc1 complex (Ubiquinol-cytochrome c reductase)"/>
    <property type="match status" value="1"/>
</dbReference>
<dbReference type="InterPro" id="IPR023184">
    <property type="entry name" value="Ubol_cytC_Rdtase_hinge_dom"/>
</dbReference>
<evidence type="ECO:0000313" key="13">
    <source>
        <dbReference type="EMBL" id="GFP98655.1"/>
    </source>
</evidence>
<gene>
    <name evidence="13" type="ORF">PHJA_002009400</name>
</gene>
<feature type="domain" description="Ubiquinol-cytochrome C reductase hinge" evidence="12">
    <location>
        <begin position="106"/>
        <end position="157"/>
    </location>
</feature>
<evidence type="ECO:0000256" key="9">
    <source>
        <dbReference type="ARBA" id="ARBA00023157"/>
    </source>
</evidence>
<dbReference type="EMBL" id="BMAC01000540">
    <property type="protein sequence ID" value="GFP98655.1"/>
    <property type="molecule type" value="Genomic_DNA"/>
</dbReference>
<dbReference type="AlphaFoldDB" id="A0A830CUG0"/>
<evidence type="ECO:0000256" key="1">
    <source>
        <dbReference type="ARBA" id="ARBA00004137"/>
    </source>
</evidence>
<reference evidence="13" key="1">
    <citation type="submission" date="2020-07" db="EMBL/GenBank/DDBJ databases">
        <title>Ethylene signaling mediates host invasion by parasitic plants.</title>
        <authorList>
            <person name="Yoshida S."/>
        </authorList>
    </citation>
    <scope>NUCLEOTIDE SEQUENCE</scope>
    <source>
        <strain evidence="13">Okayama</strain>
    </source>
</reference>
<dbReference type="GO" id="GO:0005743">
    <property type="term" value="C:mitochondrial inner membrane"/>
    <property type="evidence" value="ECO:0007669"/>
    <property type="project" value="UniProtKB-SubCell"/>
</dbReference>
<keyword evidence="8" id="KW-0472">Membrane</keyword>
<name>A0A830CUG0_9LAMI</name>
<evidence type="ECO:0000259" key="12">
    <source>
        <dbReference type="Pfam" id="PF02320"/>
    </source>
</evidence>
<dbReference type="GO" id="GO:0006122">
    <property type="term" value="P:mitochondrial electron transport, ubiquinol to cytochrome c"/>
    <property type="evidence" value="ECO:0007669"/>
    <property type="project" value="InterPro"/>
</dbReference>
<dbReference type="Pfam" id="PF02320">
    <property type="entry name" value="UCR_hinge"/>
    <property type="match status" value="1"/>
</dbReference>
<sequence>MKKVKRRVHWDNIRASPQSQRVDGSHKTLVLIPTNTSSNRPVVTQLVVDNRVANVDSFQKTLSDPSSGRKSGRYYELISRISLATLLVVDSQVANGPETADEEPVDPKRELEDRCKAPCTRPLKEYQACVKRIQGDESGQKHCTGQYFDYWRCVDKCRESFRFLSKNNTPSTIDFQVKDKSKVLTDDVGVSPVFPLGYLYLAGWVNGLVKPPLEDKKNNMNIPPGLETGSIKSVNHRAKKKYIQLSSIRGLETGSIKSVNHRAKKKYIQLSSIRGWAKDWPIDLWSAHVIYET</sequence>
<evidence type="ECO:0000256" key="7">
    <source>
        <dbReference type="ARBA" id="ARBA00023128"/>
    </source>
</evidence>
<keyword evidence="9" id="KW-1015">Disulfide bond</keyword>
<keyword evidence="4" id="KW-0679">Respiratory chain</keyword>
<comment type="caution">
    <text evidence="13">The sequence shown here is derived from an EMBL/GenBank/DDBJ whole genome shotgun (WGS) entry which is preliminary data.</text>
</comment>